<evidence type="ECO:0000313" key="3">
    <source>
        <dbReference type="Proteomes" id="UP001151760"/>
    </source>
</evidence>
<proteinExistence type="predicted"/>
<keyword evidence="1" id="KW-0812">Transmembrane</keyword>
<dbReference type="Proteomes" id="UP001151760">
    <property type="component" value="Unassembled WGS sequence"/>
</dbReference>
<evidence type="ECO:0000256" key="1">
    <source>
        <dbReference type="SAM" id="Phobius"/>
    </source>
</evidence>
<organism evidence="2 3">
    <name type="scientific">Tanacetum coccineum</name>
    <dbReference type="NCBI Taxonomy" id="301880"/>
    <lineage>
        <taxon>Eukaryota</taxon>
        <taxon>Viridiplantae</taxon>
        <taxon>Streptophyta</taxon>
        <taxon>Embryophyta</taxon>
        <taxon>Tracheophyta</taxon>
        <taxon>Spermatophyta</taxon>
        <taxon>Magnoliopsida</taxon>
        <taxon>eudicotyledons</taxon>
        <taxon>Gunneridae</taxon>
        <taxon>Pentapetalae</taxon>
        <taxon>asterids</taxon>
        <taxon>campanulids</taxon>
        <taxon>Asterales</taxon>
        <taxon>Asteraceae</taxon>
        <taxon>Asteroideae</taxon>
        <taxon>Anthemideae</taxon>
        <taxon>Anthemidinae</taxon>
        <taxon>Tanacetum</taxon>
    </lineage>
</organism>
<keyword evidence="3" id="KW-1185">Reference proteome</keyword>
<keyword evidence="1" id="KW-0472">Membrane</keyword>
<reference evidence="2" key="1">
    <citation type="journal article" date="2022" name="Int. J. Mol. Sci.">
        <title>Draft Genome of Tanacetum Coccineum: Genomic Comparison of Closely Related Tanacetum-Family Plants.</title>
        <authorList>
            <person name="Yamashiro T."/>
            <person name="Shiraishi A."/>
            <person name="Nakayama K."/>
            <person name="Satake H."/>
        </authorList>
    </citation>
    <scope>NUCLEOTIDE SEQUENCE</scope>
</reference>
<name>A0ABQ4XT30_9ASTR</name>
<protein>
    <submittedName>
        <fullName evidence="2">Uncharacterized protein</fullName>
    </submittedName>
</protein>
<keyword evidence="1" id="KW-1133">Transmembrane helix</keyword>
<evidence type="ECO:0000313" key="2">
    <source>
        <dbReference type="EMBL" id="GJS68554.1"/>
    </source>
</evidence>
<reference evidence="2" key="2">
    <citation type="submission" date="2022-01" db="EMBL/GenBank/DDBJ databases">
        <authorList>
            <person name="Yamashiro T."/>
            <person name="Shiraishi A."/>
            <person name="Satake H."/>
            <person name="Nakayama K."/>
        </authorList>
    </citation>
    <scope>NUCLEOTIDE SEQUENCE</scope>
</reference>
<dbReference type="EMBL" id="BQNB010009799">
    <property type="protein sequence ID" value="GJS68554.1"/>
    <property type="molecule type" value="Genomic_DNA"/>
</dbReference>
<comment type="caution">
    <text evidence="2">The sequence shown here is derived from an EMBL/GenBank/DDBJ whole genome shotgun (WGS) entry which is preliminary data.</text>
</comment>
<accession>A0ABQ4XT30</accession>
<sequence length="92" mass="10200">MSPQPSPLRQPRVRVVLNMAPGSALFYLYIKKKRYRVCRVWLRDSRGVSSLAAGQPGCVEFGCGNSPEGFVWFDNQTQKGAFCVTARKGAFG</sequence>
<gene>
    <name evidence="2" type="ORF">Tco_0683119</name>
</gene>
<feature type="transmembrane region" description="Helical" evidence="1">
    <location>
        <begin position="12"/>
        <end position="30"/>
    </location>
</feature>